<proteinExistence type="predicted"/>
<dbReference type="PROSITE" id="PS51257">
    <property type="entry name" value="PROKAR_LIPOPROTEIN"/>
    <property type="match status" value="1"/>
</dbReference>
<dbReference type="KEGG" id="stac:ABII15_11220"/>
<dbReference type="RefSeq" id="WP_353942150.1">
    <property type="nucleotide sequence ID" value="NZ_CP159534.1"/>
</dbReference>
<dbReference type="InterPro" id="IPR011050">
    <property type="entry name" value="Pectin_lyase_fold/virulence"/>
</dbReference>
<reference evidence="2" key="1">
    <citation type="submission" date="2024-06" db="EMBL/GenBank/DDBJ databases">
        <title>Streptomyces sp. strain HUAS MG91 genome sequences.</title>
        <authorList>
            <person name="Mo P."/>
        </authorList>
    </citation>
    <scope>NUCLEOTIDE SEQUENCE</scope>
    <source>
        <strain evidence="2">HUAS MG91</strain>
    </source>
</reference>
<accession>A0AAU8IRR1</accession>
<organism evidence="2">
    <name type="scientific">Streptomyces tabacisoli</name>
    <dbReference type="NCBI Taxonomy" id="3156398"/>
    <lineage>
        <taxon>Bacteria</taxon>
        <taxon>Bacillati</taxon>
        <taxon>Actinomycetota</taxon>
        <taxon>Actinomycetes</taxon>
        <taxon>Kitasatosporales</taxon>
        <taxon>Streptomycetaceae</taxon>
        <taxon>Streptomyces</taxon>
    </lineage>
</organism>
<evidence type="ECO:0000313" key="2">
    <source>
        <dbReference type="EMBL" id="XCJ70509.1"/>
    </source>
</evidence>
<feature type="signal peptide" evidence="1">
    <location>
        <begin position="1"/>
        <end position="32"/>
    </location>
</feature>
<protein>
    <recommendedName>
        <fullName evidence="3">Lipoprotein</fullName>
    </recommendedName>
</protein>
<sequence length="456" mass="45081">MTHLRPPRRPGHRRSTATASVLLLPLAVTALAACSDDGDTAAPPVASPAATASGARCATKPIVPESGAADAAGQSTATGVYTLDKGAEKAPRRKTFTAHRSDRSAILVSGSGQLSTYDVKVTKNGSASSLAAAGGHGVNAALLARDGGLLDLSGGLYYTTGRGSSGVAATGKDTRATMSGGGVNTQGASSPGVLASYGGVLDLTYTQIVTMGAQSAPVATGPGGGKVTVSGGTMTSAGCGSPGVHTSGDVSLSGTLFDLANSEAFTLEAGGSLSLKNVRANSAAGGVVLRGDGRTSYTMEDGALLATDGDLFSVRSSTADVRLTGGAEVKTKSGALLRVKEMGDATFRADDEKLTGDVLVAAGSTADVELTGSTRLDGKVKGASLTLSGRARWSVAGTSSLAGLSFGDGSGSDGVAKRIARTIDGNGYAVTYDPASSPQLGGKSYRLRDGGTLKPA</sequence>
<name>A0AAU8IRR1_9ACTN</name>
<dbReference type="AlphaFoldDB" id="A0AAU8IRR1"/>
<feature type="chain" id="PRO_5043952918" description="Lipoprotein" evidence="1">
    <location>
        <begin position="33"/>
        <end position="456"/>
    </location>
</feature>
<dbReference type="InterPro" id="IPR012332">
    <property type="entry name" value="Autotransporter_pectin_lyase_C"/>
</dbReference>
<keyword evidence="1" id="KW-0732">Signal</keyword>
<evidence type="ECO:0000256" key="1">
    <source>
        <dbReference type="SAM" id="SignalP"/>
    </source>
</evidence>
<evidence type="ECO:0008006" key="3">
    <source>
        <dbReference type="Google" id="ProtNLM"/>
    </source>
</evidence>
<dbReference type="Gene3D" id="2.160.20.20">
    <property type="match status" value="1"/>
</dbReference>
<gene>
    <name evidence="2" type="ORF">ABII15_11220</name>
</gene>
<dbReference type="SUPFAM" id="SSF51126">
    <property type="entry name" value="Pectin lyase-like"/>
    <property type="match status" value="1"/>
</dbReference>
<dbReference type="EMBL" id="CP159534">
    <property type="protein sequence ID" value="XCJ70509.1"/>
    <property type="molecule type" value="Genomic_DNA"/>
</dbReference>